<feature type="non-terminal residue" evidence="1">
    <location>
        <position position="1"/>
    </location>
</feature>
<organism evidence="1">
    <name type="scientific">Oryza sativa subsp. indica</name>
    <name type="common">Rice</name>
    <dbReference type="NCBI Taxonomy" id="39946"/>
    <lineage>
        <taxon>Eukaryota</taxon>
        <taxon>Viridiplantae</taxon>
        <taxon>Streptophyta</taxon>
        <taxon>Embryophyta</taxon>
        <taxon>Tracheophyta</taxon>
        <taxon>Spermatophyta</taxon>
        <taxon>Magnoliopsida</taxon>
        <taxon>Liliopsida</taxon>
        <taxon>Poales</taxon>
        <taxon>Poaceae</taxon>
        <taxon>BOP clade</taxon>
        <taxon>Oryzoideae</taxon>
        <taxon>Oryzeae</taxon>
        <taxon>Oryzinae</taxon>
        <taxon>Oryza</taxon>
        <taxon>Oryza sativa</taxon>
    </lineage>
</organism>
<evidence type="ECO:0000313" key="1">
    <source>
        <dbReference type="EMBL" id="AOH87337.1"/>
    </source>
</evidence>
<gene>
    <name evidence="1" type="primary">NAC5</name>
</gene>
<dbReference type="EMBL" id="KU749485">
    <property type="protein sequence ID" value="AOH87337.1"/>
    <property type="molecule type" value="Genomic_DNA"/>
</dbReference>
<name>A0A1C8Y788_ORYSI</name>
<proteinExistence type="predicted"/>
<protein>
    <submittedName>
        <fullName evidence="1">Iron and zinc fortification-related protein</fullName>
    </submittedName>
</protein>
<reference evidence="1" key="1">
    <citation type="submission" date="2016-02" db="EMBL/GenBank/DDBJ databases">
        <title>Identification of markers linked to Iron and Zinc fortification in Rice (Oryza sativa).</title>
        <authorList>
            <person name="Savsani D."/>
        </authorList>
    </citation>
    <scope>NUCLEOTIDE SEQUENCE</scope>
</reference>
<accession>A0A1C8Y788</accession>
<dbReference type="AlphaFoldDB" id="A0A1C8Y788"/>
<sequence length="33" mass="4022">QIPRCFFLNSQFEDKGPRPLFGKKRHFWERNAA</sequence>